<dbReference type="GO" id="GO:0005524">
    <property type="term" value="F:ATP binding"/>
    <property type="evidence" value="ECO:0007669"/>
    <property type="project" value="UniProtKB-KW"/>
</dbReference>
<keyword evidence="10 14" id="KW-0067">ATP-binding</keyword>
<dbReference type="EC" id="2.7.1.21" evidence="3 14"/>
<keyword evidence="5 14" id="KW-0808">Transferase</keyword>
<name>L1IAW1_GUITC</name>
<accession>L1IAW1</accession>
<evidence type="ECO:0000256" key="14">
    <source>
        <dbReference type="RuleBase" id="RU000544"/>
    </source>
</evidence>
<dbReference type="PaxDb" id="55529-EKX33348"/>
<dbReference type="PANTHER" id="PTHR11441">
    <property type="entry name" value="THYMIDINE KINASE"/>
    <property type="match status" value="1"/>
</dbReference>
<dbReference type="GO" id="GO:0071897">
    <property type="term" value="P:DNA biosynthetic process"/>
    <property type="evidence" value="ECO:0007669"/>
    <property type="project" value="UniProtKB-KW"/>
</dbReference>
<dbReference type="HOGENOM" id="CLU_064400_3_1_1"/>
<evidence type="ECO:0000313" key="16">
    <source>
        <dbReference type="EMBL" id="EKX33348.1"/>
    </source>
</evidence>
<evidence type="ECO:0000256" key="3">
    <source>
        <dbReference type="ARBA" id="ARBA00012118"/>
    </source>
</evidence>
<keyword evidence="7 14" id="KW-0547">Nucleotide-binding</keyword>
<evidence type="ECO:0000256" key="8">
    <source>
        <dbReference type="ARBA" id="ARBA00022777"/>
    </source>
</evidence>
<dbReference type="GO" id="GO:0046872">
    <property type="term" value="F:metal ion binding"/>
    <property type="evidence" value="ECO:0007669"/>
    <property type="project" value="UniProtKB-KW"/>
</dbReference>
<reference evidence="16 18" key="1">
    <citation type="journal article" date="2012" name="Nature">
        <title>Algal genomes reveal evolutionary mosaicism and the fate of nucleomorphs.</title>
        <authorList>
            <consortium name="DOE Joint Genome Institute"/>
            <person name="Curtis B.A."/>
            <person name="Tanifuji G."/>
            <person name="Burki F."/>
            <person name="Gruber A."/>
            <person name="Irimia M."/>
            <person name="Maruyama S."/>
            <person name="Arias M.C."/>
            <person name="Ball S.G."/>
            <person name="Gile G.H."/>
            <person name="Hirakawa Y."/>
            <person name="Hopkins J.F."/>
            <person name="Kuo A."/>
            <person name="Rensing S.A."/>
            <person name="Schmutz J."/>
            <person name="Symeonidi A."/>
            <person name="Elias M."/>
            <person name="Eveleigh R.J."/>
            <person name="Herman E.K."/>
            <person name="Klute M.J."/>
            <person name="Nakayama T."/>
            <person name="Obornik M."/>
            <person name="Reyes-Prieto A."/>
            <person name="Armbrust E.V."/>
            <person name="Aves S.J."/>
            <person name="Beiko R.G."/>
            <person name="Coutinho P."/>
            <person name="Dacks J.B."/>
            <person name="Durnford D.G."/>
            <person name="Fast N.M."/>
            <person name="Green B.R."/>
            <person name="Grisdale C.J."/>
            <person name="Hempel F."/>
            <person name="Henrissat B."/>
            <person name="Hoppner M.P."/>
            <person name="Ishida K."/>
            <person name="Kim E."/>
            <person name="Koreny L."/>
            <person name="Kroth P.G."/>
            <person name="Liu Y."/>
            <person name="Malik S.B."/>
            <person name="Maier U.G."/>
            <person name="McRose D."/>
            <person name="Mock T."/>
            <person name="Neilson J.A."/>
            <person name="Onodera N.T."/>
            <person name="Poole A.M."/>
            <person name="Pritham E.J."/>
            <person name="Richards T.A."/>
            <person name="Rocap G."/>
            <person name="Roy S.W."/>
            <person name="Sarai C."/>
            <person name="Schaack S."/>
            <person name="Shirato S."/>
            <person name="Slamovits C.H."/>
            <person name="Spencer D.F."/>
            <person name="Suzuki S."/>
            <person name="Worden A.Z."/>
            <person name="Zauner S."/>
            <person name="Barry K."/>
            <person name="Bell C."/>
            <person name="Bharti A.K."/>
            <person name="Crow J.A."/>
            <person name="Grimwood J."/>
            <person name="Kramer R."/>
            <person name="Lindquist E."/>
            <person name="Lucas S."/>
            <person name="Salamov A."/>
            <person name="McFadden G.I."/>
            <person name="Lane C.E."/>
            <person name="Keeling P.J."/>
            <person name="Gray M.W."/>
            <person name="Grigoriev I.V."/>
            <person name="Archibald J.M."/>
        </authorList>
    </citation>
    <scope>NUCLEOTIDE SEQUENCE</scope>
    <source>
        <strain evidence="16 18">CCMP2712</strain>
    </source>
</reference>
<keyword evidence="9" id="KW-0862">Zinc</keyword>
<comment type="similarity">
    <text evidence="2 15">Belongs to the thymidine kinase family.</text>
</comment>
<sequence length="182" mass="20354">MILGPMFAGKSTELMRRMRRHKLANLQCIIIKYEKDLRHGEGLDKLATHDNHRVAAVPCSRLYDLFKEASSMDVIGIDEAQFYPDLVAFCEELAEMGKIIILSALDGDFRREPFGAVTSLVPKAESIIKLTAVCKLCHQEASFTRRTTADVALEAIGGEEMYMPTCRKCFRAPLPSRETGGE</sequence>
<organism evidence="16">
    <name type="scientific">Guillardia theta (strain CCMP2712)</name>
    <name type="common">Cryptophyte</name>
    <dbReference type="NCBI Taxonomy" id="905079"/>
    <lineage>
        <taxon>Eukaryota</taxon>
        <taxon>Cryptophyceae</taxon>
        <taxon>Pyrenomonadales</taxon>
        <taxon>Geminigeraceae</taxon>
        <taxon>Guillardia</taxon>
    </lineage>
</organism>
<dbReference type="OrthoDB" id="439028at2759"/>
<dbReference type="Gene3D" id="3.30.60.20">
    <property type="match status" value="1"/>
</dbReference>
<reference evidence="17" key="3">
    <citation type="submission" date="2016-03" db="UniProtKB">
        <authorList>
            <consortium name="EnsemblProtists"/>
        </authorList>
    </citation>
    <scope>IDENTIFICATION</scope>
</reference>
<reference evidence="18" key="2">
    <citation type="submission" date="2012-11" db="EMBL/GenBank/DDBJ databases">
        <authorList>
            <person name="Kuo A."/>
            <person name="Curtis B.A."/>
            <person name="Tanifuji G."/>
            <person name="Burki F."/>
            <person name="Gruber A."/>
            <person name="Irimia M."/>
            <person name="Maruyama S."/>
            <person name="Arias M.C."/>
            <person name="Ball S.G."/>
            <person name="Gile G.H."/>
            <person name="Hirakawa Y."/>
            <person name="Hopkins J.F."/>
            <person name="Rensing S.A."/>
            <person name="Schmutz J."/>
            <person name="Symeonidi A."/>
            <person name="Elias M."/>
            <person name="Eveleigh R.J."/>
            <person name="Herman E.K."/>
            <person name="Klute M.J."/>
            <person name="Nakayama T."/>
            <person name="Obornik M."/>
            <person name="Reyes-Prieto A."/>
            <person name="Armbrust E.V."/>
            <person name="Aves S.J."/>
            <person name="Beiko R.G."/>
            <person name="Coutinho P."/>
            <person name="Dacks J.B."/>
            <person name="Durnford D.G."/>
            <person name="Fast N.M."/>
            <person name="Green B.R."/>
            <person name="Grisdale C."/>
            <person name="Hempe F."/>
            <person name="Henrissat B."/>
            <person name="Hoppner M.P."/>
            <person name="Ishida K.-I."/>
            <person name="Kim E."/>
            <person name="Koreny L."/>
            <person name="Kroth P.G."/>
            <person name="Liu Y."/>
            <person name="Malik S.-B."/>
            <person name="Maier U.G."/>
            <person name="McRose D."/>
            <person name="Mock T."/>
            <person name="Neilson J.A."/>
            <person name="Onodera N.T."/>
            <person name="Poole A.M."/>
            <person name="Pritham E.J."/>
            <person name="Richards T.A."/>
            <person name="Rocap G."/>
            <person name="Roy S.W."/>
            <person name="Sarai C."/>
            <person name="Schaack S."/>
            <person name="Shirato S."/>
            <person name="Slamovits C.H."/>
            <person name="Spencer D.F."/>
            <person name="Suzuki S."/>
            <person name="Worden A.Z."/>
            <person name="Zauner S."/>
            <person name="Barry K."/>
            <person name="Bell C."/>
            <person name="Bharti A.K."/>
            <person name="Crow J.A."/>
            <person name="Grimwood J."/>
            <person name="Kramer R."/>
            <person name="Lindquist E."/>
            <person name="Lucas S."/>
            <person name="Salamov A."/>
            <person name="McFadden G.I."/>
            <person name="Lane C.E."/>
            <person name="Keeling P.J."/>
            <person name="Gray M.W."/>
            <person name="Grigoriev I.V."/>
            <person name="Archibald J.M."/>
        </authorList>
    </citation>
    <scope>NUCLEOTIDE SEQUENCE</scope>
    <source>
        <strain evidence="18">CCMP2712</strain>
    </source>
</reference>
<keyword evidence="6" id="KW-0479">Metal-binding</keyword>
<evidence type="ECO:0000256" key="6">
    <source>
        <dbReference type="ARBA" id="ARBA00022723"/>
    </source>
</evidence>
<evidence type="ECO:0000256" key="11">
    <source>
        <dbReference type="ARBA" id="ARBA00048254"/>
    </source>
</evidence>
<dbReference type="KEGG" id="gtt:GUITHDRAFT_158919"/>
<dbReference type="SUPFAM" id="SSF52540">
    <property type="entry name" value="P-loop containing nucleoside triphosphate hydrolases"/>
    <property type="match status" value="1"/>
</dbReference>
<protein>
    <recommendedName>
        <fullName evidence="3 14">Thymidine kinase</fullName>
        <ecNumber evidence="3 14">2.7.1.21</ecNumber>
    </recommendedName>
</protein>
<dbReference type="EnsemblProtists" id="EKX33348">
    <property type="protein sequence ID" value="EKX33348"/>
    <property type="gene ID" value="GUITHDRAFT_158919"/>
</dbReference>
<evidence type="ECO:0000256" key="7">
    <source>
        <dbReference type="ARBA" id="ARBA00022741"/>
    </source>
</evidence>
<dbReference type="PIRSF" id="PIRSF035805">
    <property type="entry name" value="TK_cell"/>
    <property type="match status" value="1"/>
</dbReference>
<proteinExistence type="inferred from homology"/>
<evidence type="ECO:0000256" key="9">
    <source>
        <dbReference type="ARBA" id="ARBA00022833"/>
    </source>
</evidence>
<gene>
    <name evidence="16" type="ORF">GUITHDRAFT_158919</name>
</gene>
<dbReference type="GO" id="GO:0046104">
    <property type="term" value="P:thymidine metabolic process"/>
    <property type="evidence" value="ECO:0007669"/>
    <property type="project" value="TreeGrafter"/>
</dbReference>
<dbReference type="Proteomes" id="UP000011087">
    <property type="component" value="Unassembled WGS sequence"/>
</dbReference>
<dbReference type="Pfam" id="PF00265">
    <property type="entry name" value="TK"/>
    <property type="match status" value="1"/>
</dbReference>
<feature type="binding site" evidence="13">
    <location>
        <position position="162"/>
    </location>
    <ligand>
        <name>substrate</name>
    </ligand>
</feature>
<feature type="active site" description="Proton acceptor" evidence="12">
    <location>
        <position position="79"/>
    </location>
</feature>
<dbReference type="GeneID" id="17290090"/>
<evidence type="ECO:0000256" key="15">
    <source>
        <dbReference type="RuleBase" id="RU004165"/>
    </source>
</evidence>
<dbReference type="InterPro" id="IPR027417">
    <property type="entry name" value="P-loop_NTPase"/>
</dbReference>
<keyword evidence="4 14" id="KW-0237">DNA synthesis</keyword>
<evidence type="ECO:0000256" key="1">
    <source>
        <dbReference type="ARBA" id="ARBA00004229"/>
    </source>
</evidence>
<dbReference type="AlphaFoldDB" id="L1IAW1"/>
<comment type="catalytic activity">
    <reaction evidence="11 14">
        <text>thymidine + ATP = dTMP + ADP + H(+)</text>
        <dbReference type="Rhea" id="RHEA:19129"/>
        <dbReference type="ChEBI" id="CHEBI:15378"/>
        <dbReference type="ChEBI" id="CHEBI:17748"/>
        <dbReference type="ChEBI" id="CHEBI:30616"/>
        <dbReference type="ChEBI" id="CHEBI:63528"/>
        <dbReference type="ChEBI" id="CHEBI:456216"/>
        <dbReference type="EC" id="2.7.1.21"/>
    </reaction>
</comment>
<evidence type="ECO:0000256" key="2">
    <source>
        <dbReference type="ARBA" id="ARBA00007587"/>
    </source>
</evidence>
<dbReference type="InterPro" id="IPR020633">
    <property type="entry name" value="Thymidine_kinase_CS"/>
</dbReference>
<dbReference type="InterPro" id="IPR001267">
    <property type="entry name" value="Thymidine_kinase"/>
</dbReference>
<evidence type="ECO:0000256" key="13">
    <source>
        <dbReference type="PIRSR" id="PIRSR035805-2"/>
    </source>
</evidence>
<dbReference type="SUPFAM" id="SSF57716">
    <property type="entry name" value="Glucocorticoid receptor-like (DNA-binding domain)"/>
    <property type="match status" value="1"/>
</dbReference>
<evidence type="ECO:0000256" key="12">
    <source>
        <dbReference type="PIRSR" id="PIRSR035805-1"/>
    </source>
</evidence>
<evidence type="ECO:0000256" key="4">
    <source>
        <dbReference type="ARBA" id="ARBA00022634"/>
    </source>
</evidence>
<dbReference type="STRING" id="905079.L1IAW1"/>
<evidence type="ECO:0000256" key="5">
    <source>
        <dbReference type="ARBA" id="ARBA00022679"/>
    </source>
</evidence>
<dbReference type="PANTHER" id="PTHR11441:SF0">
    <property type="entry name" value="THYMIDINE KINASE, CYTOSOLIC"/>
    <property type="match status" value="1"/>
</dbReference>
<dbReference type="RefSeq" id="XP_005820328.1">
    <property type="nucleotide sequence ID" value="XM_005820271.1"/>
</dbReference>
<dbReference type="GO" id="GO:0004797">
    <property type="term" value="F:thymidine kinase activity"/>
    <property type="evidence" value="ECO:0007669"/>
    <property type="project" value="UniProtKB-EC"/>
</dbReference>
<evidence type="ECO:0000313" key="17">
    <source>
        <dbReference type="EnsemblProtists" id="EKX33348"/>
    </source>
</evidence>
<keyword evidence="18" id="KW-1185">Reference proteome</keyword>
<dbReference type="PROSITE" id="PS00603">
    <property type="entry name" value="TK_CELLULAR_TYPE"/>
    <property type="match status" value="1"/>
</dbReference>
<dbReference type="eggNOG" id="KOG3125">
    <property type="taxonomic scope" value="Eukaryota"/>
</dbReference>
<comment type="subcellular location">
    <subcellularLocation>
        <location evidence="1">Plastid</location>
        <location evidence="1">Chloroplast</location>
    </subcellularLocation>
</comment>
<dbReference type="Gene3D" id="3.40.50.300">
    <property type="entry name" value="P-loop containing nucleotide triphosphate hydrolases"/>
    <property type="match status" value="1"/>
</dbReference>
<dbReference type="OMA" id="EAYEPRC"/>
<keyword evidence="8 14" id="KW-0418">Kinase</keyword>
<evidence type="ECO:0000313" key="18">
    <source>
        <dbReference type="Proteomes" id="UP000011087"/>
    </source>
</evidence>
<dbReference type="EMBL" id="JH993145">
    <property type="protein sequence ID" value="EKX33348.1"/>
    <property type="molecule type" value="Genomic_DNA"/>
</dbReference>
<dbReference type="FunFam" id="3.40.50.300:FF:000948">
    <property type="entry name" value="Thymidine kinase"/>
    <property type="match status" value="1"/>
</dbReference>
<evidence type="ECO:0000256" key="10">
    <source>
        <dbReference type="ARBA" id="ARBA00022840"/>
    </source>
</evidence>
<dbReference type="GO" id="GO:0009507">
    <property type="term" value="C:chloroplast"/>
    <property type="evidence" value="ECO:0007669"/>
    <property type="project" value="UniProtKB-SubCell"/>
</dbReference>